<dbReference type="Proteomes" id="UP000019373">
    <property type="component" value="Unassembled WGS sequence"/>
</dbReference>
<dbReference type="OMA" id="DAEYATC"/>
<dbReference type="OrthoDB" id="5296964at2759"/>
<proteinExistence type="predicted"/>
<evidence type="ECO:0000256" key="1">
    <source>
        <dbReference type="SAM" id="MobiDB-lite"/>
    </source>
</evidence>
<feature type="compositionally biased region" description="Pro residues" evidence="1">
    <location>
        <begin position="173"/>
        <end position="185"/>
    </location>
</feature>
<dbReference type="eggNOG" id="ENOG502STPI">
    <property type="taxonomic scope" value="Eukaryota"/>
</dbReference>
<keyword evidence="3" id="KW-1185">Reference proteome</keyword>
<dbReference type="HOGENOM" id="CLU_1636637_0_0_1"/>
<dbReference type="EMBL" id="KE720909">
    <property type="protein sequence ID" value="ERF73999.1"/>
    <property type="molecule type" value="Genomic_DNA"/>
</dbReference>
<evidence type="ECO:0000313" key="3">
    <source>
        <dbReference type="Proteomes" id="UP000019373"/>
    </source>
</evidence>
<dbReference type="GeneID" id="19238851"/>
<organism evidence="2 3">
    <name type="scientific">Endocarpon pusillum (strain Z07020 / HMAS-L-300199)</name>
    <name type="common">Lichen-forming fungus</name>
    <dbReference type="NCBI Taxonomy" id="1263415"/>
    <lineage>
        <taxon>Eukaryota</taxon>
        <taxon>Fungi</taxon>
        <taxon>Dikarya</taxon>
        <taxon>Ascomycota</taxon>
        <taxon>Pezizomycotina</taxon>
        <taxon>Eurotiomycetes</taxon>
        <taxon>Chaetothyriomycetidae</taxon>
        <taxon>Verrucariales</taxon>
        <taxon>Verrucariaceae</taxon>
        <taxon>Endocarpon</taxon>
    </lineage>
</organism>
<name>U1HX47_ENDPU</name>
<sequence>MAFDPKLPIEVYLALCVQRDENAPHWMLLLRSEGSMASTWYHSTGGPTQRTDYKVSIEAGKRFNSRGIASTEKLGTITPADVNKVKAAAQRIVPQQCQTYVVSVVAELENKGLLLPGNAARLNQNVRMGKAASDYRAKNPVPPPAIQGAAGPSTPPRGESPAPQQLGRSRTPSPAPRKTPSPPPKKTSSPLKK</sequence>
<protein>
    <submittedName>
        <fullName evidence="2">Uncharacterized protein</fullName>
    </submittedName>
</protein>
<accession>U1HX47</accession>
<gene>
    <name evidence="2" type="ORF">EPUS_03813</name>
</gene>
<feature type="region of interest" description="Disordered" evidence="1">
    <location>
        <begin position="135"/>
        <end position="193"/>
    </location>
</feature>
<reference evidence="3" key="1">
    <citation type="journal article" date="2014" name="BMC Genomics">
        <title>Genome characteristics reveal the impact of lichenization on lichen-forming fungus Endocarpon pusillum Hedwig (Verrucariales, Ascomycota).</title>
        <authorList>
            <person name="Wang Y.-Y."/>
            <person name="Liu B."/>
            <person name="Zhang X.-Y."/>
            <person name="Zhou Q.-M."/>
            <person name="Zhang T."/>
            <person name="Li H."/>
            <person name="Yu Y.-F."/>
            <person name="Zhang X.-L."/>
            <person name="Hao X.-Y."/>
            <person name="Wang M."/>
            <person name="Wang L."/>
            <person name="Wei J.-C."/>
        </authorList>
    </citation>
    <scope>NUCLEOTIDE SEQUENCE [LARGE SCALE GENOMIC DNA]</scope>
    <source>
        <strain evidence="3">Z07020 / HMAS-L-300199</strain>
    </source>
</reference>
<evidence type="ECO:0000313" key="2">
    <source>
        <dbReference type="EMBL" id="ERF73999.1"/>
    </source>
</evidence>
<dbReference type="RefSeq" id="XP_007800311.1">
    <property type="nucleotide sequence ID" value="XM_007802120.1"/>
</dbReference>
<dbReference type="AlphaFoldDB" id="U1HX47"/>